<protein>
    <submittedName>
        <fullName evidence="1">Uncharacterized protein</fullName>
    </submittedName>
</protein>
<accession>A0A517MA36</accession>
<name>A0A517MA36_9BACT</name>
<sequence length="184" mass="21054">MNSVFSLHTGHARSKCYARWHDGFAFSLSCNTIKQPRRLSWTQSCLMRPFPNTLQLPASLSYPGIAMTVIAHVHALGRLGIAPFSHRWSYCVESRHPESSLVSHRSIRSVLRHRNPTLKRCAKYSRRSSLMGSSSCSRMTGRLLLKRFRSTSVVVLLSLRRVGASHDHVRRLRSAVLERQLQRF</sequence>
<dbReference type="EMBL" id="CP036262">
    <property type="protein sequence ID" value="QDS91750.1"/>
    <property type="molecule type" value="Genomic_DNA"/>
</dbReference>
<evidence type="ECO:0000313" key="2">
    <source>
        <dbReference type="Proteomes" id="UP000320672"/>
    </source>
</evidence>
<keyword evidence="2" id="KW-1185">Reference proteome</keyword>
<reference evidence="1 2" key="1">
    <citation type="submission" date="2019-02" db="EMBL/GenBank/DDBJ databases">
        <title>Deep-cultivation of Planctomycetes and their phenomic and genomic characterization uncovers novel biology.</title>
        <authorList>
            <person name="Wiegand S."/>
            <person name="Jogler M."/>
            <person name="Boedeker C."/>
            <person name="Pinto D."/>
            <person name="Vollmers J."/>
            <person name="Rivas-Marin E."/>
            <person name="Kohn T."/>
            <person name="Peeters S.H."/>
            <person name="Heuer A."/>
            <person name="Rast P."/>
            <person name="Oberbeckmann S."/>
            <person name="Bunk B."/>
            <person name="Jeske O."/>
            <person name="Meyerdierks A."/>
            <person name="Storesund J.E."/>
            <person name="Kallscheuer N."/>
            <person name="Luecker S."/>
            <person name="Lage O.M."/>
            <person name="Pohl T."/>
            <person name="Merkel B.J."/>
            <person name="Hornburger P."/>
            <person name="Mueller R.-W."/>
            <person name="Bruemmer F."/>
            <person name="Labrenz M."/>
            <person name="Spormann A.M."/>
            <person name="Op den Camp H."/>
            <person name="Overmann J."/>
            <person name="Amann R."/>
            <person name="Jetten M.S.M."/>
            <person name="Mascher T."/>
            <person name="Medema M.H."/>
            <person name="Devos D.P."/>
            <person name="Kaster A.-K."/>
            <person name="Ovreas L."/>
            <person name="Rohde M."/>
            <person name="Galperin M.Y."/>
            <person name="Jogler C."/>
        </authorList>
    </citation>
    <scope>NUCLEOTIDE SEQUENCE [LARGE SCALE GENOMIC DNA]</scope>
    <source>
        <strain evidence="1 2">FF011L</strain>
    </source>
</reference>
<dbReference type="Proteomes" id="UP000320672">
    <property type="component" value="Chromosome"/>
</dbReference>
<organism evidence="1 2">
    <name type="scientific">Roseimaritima multifibrata</name>
    <dbReference type="NCBI Taxonomy" id="1930274"/>
    <lineage>
        <taxon>Bacteria</taxon>
        <taxon>Pseudomonadati</taxon>
        <taxon>Planctomycetota</taxon>
        <taxon>Planctomycetia</taxon>
        <taxon>Pirellulales</taxon>
        <taxon>Pirellulaceae</taxon>
        <taxon>Roseimaritima</taxon>
    </lineage>
</organism>
<proteinExistence type="predicted"/>
<dbReference type="AlphaFoldDB" id="A0A517MA36"/>
<evidence type="ECO:0000313" key="1">
    <source>
        <dbReference type="EMBL" id="QDS91750.1"/>
    </source>
</evidence>
<dbReference type="KEGG" id="rml:FF011L_04850"/>
<gene>
    <name evidence="1" type="ORF">FF011L_04850</name>
</gene>